<dbReference type="InterPro" id="IPR000120">
    <property type="entry name" value="Amidase"/>
</dbReference>
<sequence>MQPQDIFNALFGRLEDAEIDQLVRRWQIMQRWLAELDRSPELPPPDTGVGAPDFSLPPEGPLDSITGLTAAFTRRDLSPVDHTAGLLDRIERLDDTLHSHVTVTRPLALAAARTAELCYRDGAPRGPLDGVPFNLKDIIDVAAVRTTCQSRLRLDVVATRDAPVVAALLAAGAVLTGKSATHEFAFGGPTDDVPFPQPRNPWDRQRYAGGSSSGAAVALAAGLGHLAVGSDTGGSLRIPAAHCGVVSLKPTRDRISTAGVVPLAPPLDHVGPLARSVADCAQGFGVMVGAPAAAADRDLAGLTIGIPYSWLDAEAQVAPCIRAAMDQMGQLVQSMGARLRGVLLPHMACFRAVVSLLTAWGAWQVHGPSLRARYADHSDVFRWRVAPAALLQAQDYARILAAAPMLVTRFRAATRGCDLLLTPATATTAPLLAGIDALADPLRPSSFLQVANLTGHPALTIRAGFDTAGLPIGLQLVGRHGADEALLAAGAAIEAAMPRRPRPDQPAITGR</sequence>
<dbReference type="RefSeq" id="WP_170147392.1">
    <property type="nucleotide sequence ID" value="NZ_JAHBRY010000003.1"/>
</dbReference>
<dbReference type="EMBL" id="QJJK01000010">
    <property type="protein sequence ID" value="PXW55329.1"/>
    <property type="molecule type" value="Genomic_DNA"/>
</dbReference>
<comment type="function">
    <text evidence="1">Hydrolyzes indole-3-acetamide (IAM) into indole-3-acetic acid (IAA).</text>
</comment>
<evidence type="ECO:0000313" key="4">
    <source>
        <dbReference type="EMBL" id="PXW55329.1"/>
    </source>
</evidence>
<evidence type="ECO:0000313" key="5">
    <source>
        <dbReference type="Proteomes" id="UP000248021"/>
    </source>
</evidence>
<evidence type="ECO:0000259" key="3">
    <source>
        <dbReference type="Pfam" id="PF01425"/>
    </source>
</evidence>
<name>A0A2V3U143_9HYPH</name>
<dbReference type="InterPro" id="IPR023631">
    <property type="entry name" value="Amidase_dom"/>
</dbReference>
<protein>
    <recommendedName>
        <fullName evidence="2">Indoleacetamide hydrolase</fullName>
    </recommendedName>
</protein>
<dbReference type="SUPFAM" id="SSF75304">
    <property type="entry name" value="Amidase signature (AS) enzymes"/>
    <property type="match status" value="1"/>
</dbReference>
<dbReference type="GO" id="GO:0016740">
    <property type="term" value="F:transferase activity"/>
    <property type="evidence" value="ECO:0007669"/>
    <property type="project" value="UniProtKB-KW"/>
</dbReference>
<dbReference type="PROSITE" id="PS00571">
    <property type="entry name" value="AMIDASES"/>
    <property type="match status" value="1"/>
</dbReference>
<gene>
    <name evidence="4" type="ORF">C7450_110268</name>
</gene>
<accession>A0A2V3U143</accession>
<dbReference type="Pfam" id="PF01425">
    <property type="entry name" value="Amidase"/>
    <property type="match status" value="1"/>
</dbReference>
<dbReference type="InterPro" id="IPR020556">
    <property type="entry name" value="Amidase_CS"/>
</dbReference>
<dbReference type="Gene3D" id="3.90.1300.10">
    <property type="entry name" value="Amidase signature (AS) domain"/>
    <property type="match status" value="1"/>
</dbReference>
<keyword evidence="5" id="KW-1185">Reference proteome</keyword>
<feature type="domain" description="Amidase" evidence="3">
    <location>
        <begin position="84"/>
        <end position="487"/>
    </location>
</feature>
<dbReference type="InterPro" id="IPR036928">
    <property type="entry name" value="AS_sf"/>
</dbReference>
<dbReference type="PANTHER" id="PTHR11895:SF176">
    <property type="entry name" value="AMIDASE AMID-RELATED"/>
    <property type="match status" value="1"/>
</dbReference>
<evidence type="ECO:0000256" key="2">
    <source>
        <dbReference type="ARBA" id="ARBA00021874"/>
    </source>
</evidence>
<keyword evidence="4" id="KW-0808">Transferase</keyword>
<comment type="caution">
    <text evidence="4">The sequence shown here is derived from an EMBL/GenBank/DDBJ whole genome shotgun (WGS) entry which is preliminary data.</text>
</comment>
<dbReference type="PANTHER" id="PTHR11895">
    <property type="entry name" value="TRANSAMIDASE"/>
    <property type="match status" value="1"/>
</dbReference>
<dbReference type="AlphaFoldDB" id="A0A2V3U143"/>
<proteinExistence type="predicted"/>
<evidence type="ECO:0000256" key="1">
    <source>
        <dbReference type="ARBA" id="ARBA00003871"/>
    </source>
</evidence>
<dbReference type="Proteomes" id="UP000248021">
    <property type="component" value="Unassembled WGS sequence"/>
</dbReference>
<reference evidence="4 5" key="1">
    <citation type="submission" date="2018-05" db="EMBL/GenBank/DDBJ databases">
        <title>Genomic Encyclopedia of Type Strains, Phase IV (KMG-IV): sequencing the most valuable type-strain genomes for metagenomic binning, comparative biology and taxonomic classification.</title>
        <authorList>
            <person name="Goeker M."/>
        </authorList>
    </citation>
    <scope>NUCLEOTIDE SEQUENCE [LARGE SCALE GENOMIC DNA]</scope>
    <source>
        <strain evidence="4 5">DSM 6462</strain>
    </source>
</reference>
<organism evidence="4 5">
    <name type="scientific">Chelatococcus asaccharovorans</name>
    <dbReference type="NCBI Taxonomy" id="28210"/>
    <lineage>
        <taxon>Bacteria</taxon>
        <taxon>Pseudomonadati</taxon>
        <taxon>Pseudomonadota</taxon>
        <taxon>Alphaproteobacteria</taxon>
        <taxon>Hyphomicrobiales</taxon>
        <taxon>Chelatococcaceae</taxon>
        <taxon>Chelatococcus</taxon>
    </lineage>
</organism>